<dbReference type="CDD" id="cd00331">
    <property type="entry name" value="IGPS"/>
    <property type="match status" value="1"/>
</dbReference>
<evidence type="ECO:0000256" key="6">
    <source>
        <dbReference type="ARBA" id="ARBA00022822"/>
    </source>
</evidence>
<evidence type="ECO:0000256" key="7">
    <source>
        <dbReference type="ARBA" id="ARBA00023141"/>
    </source>
</evidence>
<evidence type="ECO:0000313" key="10">
    <source>
        <dbReference type="EMBL" id="GAF04244.1"/>
    </source>
</evidence>
<evidence type="ECO:0000313" key="11">
    <source>
        <dbReference type="Proteomes" id="UP000019402"/>
    </source>
</evidence>
<dbReference type="SUPFAM" id="SSF51366">
    <property type="entry name" value="Ribulose-phoshate binding barrel"/>
    <property type="match status" value="1"/>
</dbReference>
<keyword evidence="6" id="KW-0822">Tryptophan biosynthesis</keyword>
<comment type="pathway">
    <text evidence="2">Amino-acid biosynthesis; L-tryptophan biosynthesis; L-tryptophan from chorismate: step 4/5.</text>
</comment>
<protein>
    <recommendedName>
        <fullName evidence="3">indole-3-glycerol-phosphate synthase</fullName>
        <ecNumber evidence="3">4.1.1.48</ecNumber>
    </recommendedName>
</protein>
<evidence type="ECO:0000256" key="1">
    <source>
        <dbReference type="ARBA" id="ARBA00001633"/>
    </source>
</evidence>
<dbReference type="eggNOG" id="COG0134">
    <property type="taxonomic scope" value="Bacteria"/>
</dbReference>
<dbReference type="GO" id="GO:0004425">
    <property type="term" value="F:indole-3-glycerol-phosphate synthase activity"/>
    <property type="evidence" value="ECO:0007669"/>
    <property type="project" value="UniProtKB-EC"/>
</dbReference>
<evidence type="ECO:0000256" key="3">
    <source>
        <dbReference type="ARBA" id="ARBA00012362"/>
    </source>
</evidence>
<reference evidence="10 11" key="1">
    <citation type="journal article" date="2014" name="Genome Announc.">
        <title>Draft Genome Sequence of Cytophaga fermentans JCM 21142T, a Facultative Anaerobe Isolated from Marine Mud.</title>
        <authorList>
            <person name="Starns D."/>
            <person name="Oshima K."/>
            <person name="Suda W."/>
            <person name="Iino T."/>
            <person name="Yuki M."/>
            <person name="Inoue J."/>
            <person name="Kitamura K."/>
            <person name="Iida T."/>
            <person name="Darby A."/>
            <person name="Hattori M."/>
            <person name="Ohkuma M."/>
        </authorList>
    </citation>
    <scope>NUCLEOTIDE SEQUENCE [LARGE SCALE GENOMIC DNA]</scope>
    <source>
        <strain evidence="10 11">JCM 21142</strain>
    </source>
</reference>
<evidence type="ECO:0000256" key="8">
    <source>
        <dbReference type="ARBA" id="ARBA00023239"/>
    </source>
</evidence>
<sequence>MNILDKIVAQKRIEVLRQQEYTTVEKLKGYDYFRSEVPSLKAFLQDENHNGIISEYKRMSPSKGVINSMSTVEEVVPMYERAGVSGISVLTDSEFFGGNKSDLVAARKVTRVPILRKDFMISPYQVYEAKAIGGSAILLIAAILSYHEAEELSKLAKDLGLDILMEVHSKEELDRVNPLVDVVGVNNRNLKTFEVSLQQSIDLAKAMPQEIVKISESGIYTPEDIFLLREHGFQGFLIGENFMRDKNPGQACMQFSAAIKATVGHANKREDD</sequence>
<dbReference type="OrthoDB" id="9804217at2"/>
<dbReference type="EC" id="4.1.1.48" evidence="3"/>
<dbReference type="EMBL" id="BAMD01000040">
    <property type="protein sequence ID" value="GAF04244.1"/>
    <property type="molecule type" value="Genomic_DNA"/>
</dbReference>
<dbReference type="GO" id="GO:0004640">
    <property type="term" value="F:phosphoribosylanthranilate isomerase activity"/>
    <property type="evidence" value="ECO:0007669"/>
    <property type="project" value="TreeGrafter"/>
</dbReference>
<evidence type="ECO:0000256" key="2">
    <source>
        <dbReference type="ARBA" id="ARBA00004696"/>
    </source>
</evidence>
<keyword evidence="7" id="KW-0057">Aromatic amino acid biosynthesis</keyword>
<dbReference type="PANTHER" id="PTHR22854">
    <property type="entry name" value="TRYPTOPHAN BIOSYNTHESIS PROTEIN"/>
    <property type="match status" value="1"/>
</dbReference>
<organism evidence="10 11">
    <name type="scientific">Saccharicrinis fermentans DSM 9555 = JCM 21142</name>
    <dbReference type="NCBI Taxonomy" id="869213"/>
    <lineage>
        <taxon>Bacteria</taxon>
        <taxon>Pseudomonadati</taxon>
        <taxon>Bacteroidota</taxon>
        <taxon>Bacteroidia</taxon>
        <taxon>Marinilabiliales</taxon>
        <taxon>Marinilabiliaceae</taxon>
        <taxon>Saccharicrinis</taxon>
    </lineage>
</organism>
<accession>W7YPD1</accession>
<keyword evidence="8" id="KW-0456">Lyase</keyword>
<dbReference type="Gene3D" id="3.20.20.70">
    <property type="entry name" value="Aldolase class I"/>
    <property type="match status" value="1"/>
</dbReference>
<dbReference type="Proteomes" id="UP000019402">
    <property type="component" value="Unassembled WGS sequence"/>
</dbReference>
<dbReference type="Pfam" id="PF00218">
    <property type="entry name" value="IGPS"/>
    <property type="match status" value="1"/>
</dbReference>
<proteinExistence type="predicted"/>
<dbReference type="InterPro" id="IPR013785">
    <property type="entry name" value="Aldolase_TIM"/>
</dbReference>
<feature type="domain" description="Indole-3-glycerol phosphate synthase" evidence="9">
    <location>
        <begin position="4"/>
        <end position="252"/>
    </location>
</feature>
<keyword evidence="4" id="KW-0028">Amino-acid biosynthesis</keyword>
<dbReference type="PANTHER" id="PTHR22854:SF2">
    <property type="entry name" value="INDOLE-3-GLYCEROL-PHOSPHATE SYNTHASE"/>
    <property type="match status" value="1"/>
</dbReference>
<keyword evidence="11" id="KW-1185">Reference proteome</keyword>
<comment type="caution">
    <text evidence="10">The sequence shown here is derived from an EMBL/GenBank/DDBJ whole genome shotgun (WGS) entry which is preliminary data.</text>
</comment>
<comment type="catalytic activity">
    <reaction evidence="1">
        <text>1-(2-carboxyphenylamino)-1-deoxy-D-ribulose 5-phosphate + H(+) = (1S,2R)-1-C-(indol-3-yl)glycerol 3-phosphate + CO2 + H2O</text>
        <dbReference type="Rhea" id="RHEA:23476"/>
        <dbReference type="ChEBI" id="CHEBI:15377"/>
        <dbReference type="ChEBI" id="CHEBI:15378"/>
        <dbReference type="ChEBI" id="CHEBI:16526"/>
        <dbReference type="ChEBI" id="CHEBI:58613"/>
        <dbReference type="ChEBI" id="CHEBI:58866"/>
        <dbReference type="EC" id="4.1.1.48"/>
    </reaction>
</comment>
<dbReference type="AlphaFoldDB" id="W7YPD1"/>
<evidence type="ECO:0000259" key="9">
    <source>
        <dbReference type="Pfam" id="PF00218"/>
    </source>
</evidence>
<name>W7YPD1_9BACT</name>
<dbReference type="FunFam" id="3.20.20.70:FF:000024">
    <property type="entry name" value="Indole-3-glycerol phosphate synthase"/>
    <property type="match status" value="1"/>
</dbReference>
<keyword evidence="5" id="KW-0210">Decarboxylase</keyword>
<dbReference type="InterPro" id="IPR013798">
    <property type="entry name" value="Indole-3-glycerol_P_synth_dom"/>
</dbReference>
<dbReference type="STRING" id="869213.GCA_000517085_03059"/>
<dbReference type="NCBIfam" id="NF001377">
    <property type="entry name" value="PRK00278.2-4"/>
    <property type="match status" value="1"/>
</dbReference>
<dbReference type="InterPro" id="IPR011060">
    <property type="entry name" value="RibuloseP-bd_barrel"/>
</dbReference>
<dbReference type="GO" id="GO:0000162">
    <property type="term" value="P:L-tryptophan biosynthetic process"/>
    <property type="evidence" value="ECO:0007669"/>
    <property type="project" value="UniProtKB-UniPathway"/>
</dbReference>
<dbReference type="InterPro" id="IPR045186">
    <property type="entry name" value="Indole-3-glycerol_P_synth"/>
</dbReference>
<dbReference type="RefSeq" id="WP_044213579.1">
    <property type="nucleotide sequence ID" value="NZ_BAMD01000040.1"/>
</dbReference>
<evidence type="ECO:0000256" key="5">
    <source>
        <dbReference type="ARBA" id="ARBA00022793"/>
    </source>
</evidence>
<gene>
    <name evidence="10" type="ORF">JCM21142_72941</name>
</gene>
<dbReference type="UniPathway" id="UPA00035">
    <property type="reaction ID" value="UER00043"/>
</dbReference>
<evidence type="ECO:0000256" key="4">
    <source>
        <dbReference type="ARBA" id="ARBA00022605"/>
    </source>
</evidence>